<feature type="domain" description="External alternative NADH-ubiquinone oxidoreductase-like C-terminal" evidence="7">
    <location>
        <begin position="392"/>
        <end position="450"/>
    </location>
</feature>
<dbReference type="SUPFAM" id="SSF51905">
    <property type="entry name" value="FAD/NAD(P)-binding domain"/>
    <property type="match status" value="2"/>
</dbReference>
<accession>A0ABQ3V4P9</accession>
<comment type="caution">
    <text evidence="8">The sequence shown here is derived from an EMBL/GenBank/DDBJ whole genome shotgun (WGS) entry which is preliminary data.</text>
</comment>
<proteinExistence type="inferred from homology"/>
<gene>
    <name evidence="8" type="ORF">KSB_86290</name>
</gene>
<dbReference type="Pfam" id="PF07992">
    <property type="entry name" value="Pyr_redox_2"/>
    <property type="match status" value="1"/>
</dbReference>
<keyword evidence="5" id="KW-0560">Oxidoreductase</keyword>
<dbReference type="InterPro" id="IPR036188">
    <property type="entry name" value="FAD/NAD-bd_sf"/>
</dbReference>
<dbReference type="Proteomes" id="UP000654345">
    <property type="component" value="Unassembled WGS sequence"/>
</dbReference>
<sequence length="482" mass="53416">MRKYLNLIAAITAGAVFAGKYWRRHGKNQRIHVSETEDAYRQARLRILILGSGFGGLSTALRLDRELRQQDMCSVLVVDRDNDMLFTPLLWLVANGRISPNNVVVPIRDFQRGRRFHVLHAEIERIDLQHKEVHTSAGIRPYDRLVIALGSSTSVPDLPGLRAHAIPFYTPSDALLLRNRLVDAVEAAHRTIDPFERQSWLTFVVGGAGDTGVELAAIIHDYLHAGLFREYPWLIDASVRIVVVGRSERVLPTSKPQTSNLVHFVLEQEGITVLTGRSITAASEKAVETTHETIPARTLFWAAGITAPEVVRQLAVPQARNGAIKVDNFLRIPGYPEVYVIGDSSWPYDSTTGAPIPATAQAASHQGDYVGKAITLEESGKPVPAFRYTTLGHLALLGHYKGVAELGPWTVDGVVAFLLWHLAYLVRNPSWVKRIRLVIDWALSAILGRDIGQLRTEAEVYERTKVATREARVGKSPLDRGG</sequence>
<dbReference type="PANTHER" id="PTHR42913">
    <property type="entry name" value="APOPTOSIS-INDUCING FACTOR 1"/>
    <property type="match status" value="1"/>
</dbReference>
<evidence type="ECO:0000256" key="3">
    <source>
        <dbReference type="ARBA" id="ARBA00022630"/>
    </source>
</evidence>
<reference evidence="8 9" key="1">
    <citation type="journal article" date="2021" name="Int. J. Syst. Evol. Microbiol.">
        <title>Reticulibacter mediterranei gen. nov., sp. nov., within the new family Reticulibacteraceae fam. nov., and Ktedonospora formicarum gen. nov., sp. nov., Ktedonobacter robiniae sp. nov., Dictyobacter formicarum sp. nov. and Dictyobacter arantiisoli sp. nov., belonging to the class Ktedonobacteria.</title>
        <authorList>
            <person name="Yabe S."/>
            <person name="Zheng Y."/>
            <person name="Wang C.M."/>
            <person name="Sakai Y."/>
            <person name="Abe K."/>
            <person name="Yokota A."/>
            <person name="Donadio S."/>
            <person name="Cavaletti L."/>
            <person name="Monciardini P."/>
        </authorList>
    </citation>
    <scope>NUCLEOTIDE SEQUENCE [LARGE SCALE GENOMIC DNA]</scope>
    <source>
        <strain evidence="8 9">SOSP1-30</strain>
    </source>
</reference>
<evidence type="ECO:0000259" key="6">
    <source>
        <dbReference type="Pfam" id="PF07992"/>
    </source>
</evidence>
<dbReference type="InterPro" id="IPR054585">
    <property type="entry name" value="NDH2-like_C"/>
</dbReference>
<keyword evidence="4" id="KW-0274">FAD</keyword>
<comment type="similarity">
    <text evidence="2">Belongs to the NADH dehydrogenase family.</text>
</comment>
<keyword evidence="9" id="KW-1185">Reference proteome</keyword>
<dbReference type="EMBL" id="BNJG01000004">
    <property type="protein sequence ID" value="GHO60154.1"/>
    <property type="molecule type" value="Genomic_DNA"/>
</dbReference>
<dbReference type="Gene3D" id="3.50.50.100">
    <property type="match status" value="1"/>
</dbReference>
<dbReference type="RefSeq" id="WP_201376321.1">
    <property type="nucleotide sequence ID" value="NZ_BNJG01000004.1"/>
</dbReference>
<dbReference type="PANTHER" id="PTHR42913:SF3">
    <property type="entry name" value="64 KDA MITOCHONDRIAL NADH DEHYDROGENASE (EUROFUNG)"/>
    <property type="match status" value="1"/>
</dbReference>
<evidence type="ECO:0000256" key="4">
    <source>
        <dbReference type="ARBA" id="ARBA00022827"/>
    </source>
</evidence>
<dbReference type="InterPro" id="IPR051169">
    <property type="entry name" value="NADH-Q_oxidoreductase"/>
</dbReference>
<feature type="domain" description="FAD/NAD(P)-binding" evidence="6">
    <location>
        <begin position="46"/>
        <end position="367"/>
    </location>
</feature>
<dbReference type="InterPro" id="IPR023753">
    <property type="entry name" value="FAD/NAD-binding_dom"/>
</dbReference>
<evidence type="ECO:0000313" key="8">
    <source>
        <dbReference type="EMBL" id="GHO60154.1"/>
    </source>
</evidence>
<name>A0ABQ3V4P9_9CHLR</name>
<organism evidence="8 9">
    <name type="scientific">Ktedonobacter robiniae</name>
    <dbReference type="NCBI Taxonomy" id="2778365"/>
    <lineage>
        <taxon>Bacteria</taxon>
        <taxon>Bacillati</taxon>
        <taxon>Chloroflexota</taxon>
        <taxon>Ktedonobacteria</taxon>
        <taxon>Ktedonobacterales</taxon>
        <taxon>Ktedonobacteraceae</taxon>
        <taxon>Ktedonobacter</taxon>
    </lineage>
</organism>
<dbReference type="PRINTS" id="PR00368">
    <property type="entry name" value="FADPNR"/>
</dbReference>
<protein>
    <submittedName>
        <fullName evidence="8">Pyridine nucleotide-disulfide oxidoreductase</fullName>
    </submittedName>
</protein>
<evidence type="ECO:0000256" key="1">
    <source>
        <dbReference type="ARBA" id="ARBA00001974"/>
    </source>
</evidence>
<evidence type="ECO:0000259" key="7">
    <source>
        <dbReference type="Pfam" id="PF22366"/>
    </source>
</evidence>
<comment type="cofactor">
    <cofactor evidence="1">
        <name>FAD</name>
        <dbReference type="ChEBI" id="CHEBI:57692"/>
    </cofactor>
</comment>
<dbReference type="Pfam" id="PF22366">
    <property type="entry name" value="NDH2_C"/>
    <property type="match status" value="1"/>
</dbReference>
<keyword evidence="3" id="KW-0285">Flavoprotein</keyword>
<evidence type="ECO:0000256" key="2">
    <source>
        <dbReference type="ARBA" id="ARBA00005272"/>
    </source>
</evidence>
<evidence type="ECO:0000313" key="9">
    <source>
        <dbReference type="Proteomes" id="UP000654345"/>
    </source>
</evidence>
<evidence type="ECO:0000256" key="5">
    <source>
        <dbReference type="ARBA" id="ARBA00023002"/>
    </source>
</evidence>